<evidence type="ECO:0000313" key="3">
    <source>
        <dbReference type="Proteomes" id="UP001345963"/>
    </source>
</evidence>
<evidence type="ECO:0000313" key="2">
    <source>
        <dbReference type="EMBL" id="MED6236732.1"/>
    </source>
</evidence>
<reference evidence="2 3" key="1">
    <citation type="submission" date="2021-07" db="EMBL/GenBank/DDBJ databases">
        <authorList>
            <person name="Palmer J.M."/>
        </authorList>
    </citation>
    <scope>NUCLEOTIDE SEQUENCE [LARGE SCALE GENOMIC DNA]</scope>
    <source>
        <strain evidence="2 3">AT_MEX2019</strain>
        <tissue evidence="2">Muscle</tissue>
    </source>
</reference>
<feature type="region of interest" description="Disordered" evidence="1">
    <location>
        <begin position="72"/>
        <end position="93"/>
    </location>
</feature>
<accession>A0ABU7AEY5</accession>
<protein>
    <submittedName>
        <fullName evidence="2">Uncharacterized protein</fullName>
    </submittedName>
</protein>
<keyword evidence="3" id="KW-1185">Reference proteome</keyword>
<feature type="compositionally biased region" description="Polar residues" evidence="1">
    <location>
        <begin position="75"/>
        <end position="91"/>
    </location>
</feature>
<gene>
    <name evidence="2" type="ORF">ATANTOWER_013436</name>
</gene>
<organism evidence="2 3">
    <name type="scientific">Ataeniobius toweri</name>
    <dbReference type="NCBI Taxonomy" id="208326"/>
    <lineage>
        <taxon>Eukaryota</taxon>
        <taxon>Metazoa</taxon>
        <taxon>Chordata</taxon>
        <taxon>Craniata</taxon>
        <taxon>Vertebrata</taxon>
        <taxon>Euteleostomi</taxon>
        <taxon>Actinopterygii</taxon>
        <taxon>Neopterygii</taxon>
        <taxon>Teleostei</taxon>
        <taxon>Neoteleostei</taxon>
        <taxon>Acanthomorphata</taxon>
        <taxon>Ovalentaria</taxon>
        <taxon>Atherinomorphae</taxon>
        <taxon>Cyprinodontiformes</taxon>
        <taxon>Goodeidae</taxon>
        <taxon>Ataeniobius</taxon>
    </lineage>
</organism>
<comment type="caution">
    <text evidence="2">The sequence shown here is derived from an EMBL/GenBank/DDBJ whole genome shotgun (WGS) entry which is preliminary data.</text>
</comment>
<proteinExistence type="predicted"/>
<sequence length="141" mass="16071">MFLTASDRILSHKNAAIHHMAAVTSAASQLRLIPGFLYRSVCVRRTDERFNPEFYSRAPMLCDSLKHTASAAIQDPTSSTSTRPNSQCSSNEKTEEVVIRDRWARRQMFSTLDAGRRILIYTLGYKLTDPESVWRSDDLKM</sequence>
<name>A0ABU7AEY5_9TELE</name>
<evidence type="ECO:0000256" key="1">
    <source>
        <dbReference type="SAM" id="MobiDB-lite"/>
    </source>
</evidence>
<dbReference type="EMBL" id="JAHUTI010012665">
    <property type="protein sequence ID" value="MED6236732.1"/>
    <property type="molecule type" value="Genomic_DNA"/>
</dbReference>
<dbReference type="Proteomes" id="UP001345963">
    <property type="component" value="Unassembled WGS sequence"/>
</dbReference>